<keyword evidence="2" id="KW-0812">Transmembrane</keyword>
<comment type="caution">
    <text evidence="3">The sequence shown here is derived from an EMBL/GenBank/DDBJ whole genome shotgun (WGS) entry which is preliminary data.</text>
</comment>
<keyword evidence="2" id="KW-0472">Membrane</keyword>
<evidence type="ECO:0000313" key="3">
    <source>
        <dbReference type="EMBL" id="KKS72708.1"/>
    </source>
</evidence>
<gene>
    <name evidence="3" type="ORF">UV42_C0005G0025</name>
</gene>
<protein>
    <submittedName>
        <fullName evidence="3">Uncharacterized protein</fullName>
    </submittedName>
</protein>
<proteinExistence type="predicted"/>
<keyword evidence="2" id="KW-1133">Transmembrane helix</keyword>
<dbReference type="AlphaFoldDB" id="A0A0G1EDW4"/>
<evidence type="ECO:0000256" key="2">
    <source>
        <dbReference type="SAM" id="Phobius"/>
    </source>
</evidence>
<evidence type="ECO:0000256" key="1">
    <source>
        <dbReference type="SAM" id="MobiDB-lite"/>
    </source>
</evidence>
<feature type="region of interest" description="Disordered" evidence="1">
    <location>
        <begin position="29"/>
        <end position="50"/>
    </location>
</feature>
<evidence type="ECO:0000313" key="4">
    <source>
        <dbReference type="Proteomes" id="UP000033867"/>
    </source>
</evidence>
<sequence length="182" mass="19866">MRKQQSKTIQGRLKEDIDSTIDALEASIRGSGDAMEEPYNSERKKTRDPRERVAADYAGHAQKQRIVWISVGFITLTIFGMWGWNMRTVFYDAANGKYAVETPLNTVGEHFAKAMQIAGAQDTQAAESASLRDTSAALQHIETETTNTGTQTPPSTLDTLANILSTHVSSTPTSTANTTTTP</sequence>
<reference evidence="3 4" key="1">
    <citation type="journal article" date="2015" name="Nature">
        <title>rRNA introns, odd ribosomes, and small enigmatic genomes across a large radiation of phyla.</title>
        <authorList>
            <person name="Brown C.T."/>
            <person name="Hug L.A."/>
            <person name="Thomas B.C."/>
            <person name="Sharon I."/>
            <person name="Castelle C.J."/>
            <person name="Singh A."/>
            <person name="Wilkins M.J."/>
            <person name="Williams K.H."/>
            <person name="Banfield J.F."/>
        </authorList>
    </citation>
    <scope>NUCLEOTIDE SEQUENCE [LARGE SCALE GENOMIC DNA]</scope>
</reference>
<organism evidence="3 4">
    <name type="scientific">Candidatus Magasanikbacteria bacterium GW2011_GWE2_42_7</name>
    <dbReference type="NCBI Taxonomy" id="1619052"/>
    <lineage>
        <taxon>Bacteria</taxon>
        <taxon>Candidatus Magasanikiibacteriota</taxon>
    </lineage>
</organism>
<dbReference type="Proteomes" id="UP000033867">
    <property type="component" value="Unassembled WGS sequence"/>
</dbReference>
<name>A0A0G1EDW4_9BACT</name>
<feature type="compositionally biased region" description="Basic and acidic residues" evidence="1">
    <location>
        <begin position="40"/>
        <end position="50"/>
    </location>
</feature>
<accession>A0A0G1EDW4</accession>
<feature type="transmembrane region" description="Helical" evidence="2">
    <location>
        <begin position="66"/>
        <end position="84"/>
    </location>
</feature>
<dbReference type="EMBL" id="LCEK01000005">
    <property type="protein sequence ID" value="KKS72708.1"/>
    <property type="molecule type" value="Genomic_DNA"/>
</dbReference>